<dbReference type="Gene3D" id="3.10.20.90">
    <property type="entry name" value="Phosphatidylinositol 3-kinase Catalytic Subunit, Chain A, domain 1"/>
    <property type="match status" value="1"/>
</dbReference>
<dbReference type="InterPro" id="IPR033389">
    <property type="entry name" value="AUX/IAA_dom"/>
</dbReference>
<keyword evidence="9 10" id="KW-0927">Auxin signaling pathway</keyword>
<evidence type="ECO:0000256" key="10">
    <source>
        <dbReference type="RuleBase" id="RU004549"/>
    </source>
</evidence>
<name>A0A4U6SWB3_SETVI</name>
<comment type="similarity">
    <text evidence="3 10">Belongs to the Aux/IAA family.</text>
</comment>
<feature type="domain" description="PB1" evidence="12">
    <location>
        <begin position="206"/>
        <end position="288"/>
    </location>
</feature>
<evidence type="ECO:0000256" key="4">
    <source>
        <dbReference type="ARBA" id="ARBA00011726"/>
    </source>
</evidence>
<dbReference type="PANTHER" id="PTHR31734:SF25">
    <property type="entry name" value="AUXIN-RESPONSIVE PROTEIN IAA12"/>
    <property type="match status" value="1"/>
</dbReference>
<evidence type="ECO:0000256" key="3">
    <source>
        <dbReference type="ARBA" id="ARBA00006728"/>
    </source>
</evidence>
<evidence type="ECO:0000256" key="11">
    <source>
        <dbReference type="SAM" id="MobiDB-lite"/>
    </source>
</evidence>
<evidence type="ECO:0000256" key="8">
    <source>
        <dbReference type="ARBA" id="ARBA00023242"/>
    </source>
</evidence>
<dbReference type="InterPro" id="IPR053793">
    <property type="entry name" value="PB1-like"/>
</dbReference>
<dbReference type="Proteomes" id="UP000298652">
    <property type="component" value="Chromosome 9"/>
</dbReference>
<keyword evidence="5 10" id="KW-0678">Repressor</keyword>
<evidence type="ECO:0000313" key="13">
    <source>
        <dbReference type="EMBL" id="TKV92398.1"/>
    </source>
</evidence>
<protein>
    <recommendedName>
        <fullName evidence="10">Auxin-responsive protein</fullName>
    </recommendedName>
</protein>
<evidence type="ECO:0000256" key="9">
    <source>
        <dbReference type="ARBA" id="ARBA00023294"/>
    </source>
</evidence>
<gene>
    <name evidence="13" type="ORF">SEVIR_9G161100v2</name>
</gene>
<keyword evidence="6 10" id="KW-0805">Transcription regulation</keyword>
<sequence length="299" mass="32186">MHVSVSPLPLSVPAVQAPIKHAHPGHPFHPQGKTHHLISSHSHQRATPPTRDRRVRDAEAAATGERLPRRRRCRASLLKSWEMETVVGDLMATELRLGLPGTADDSQPQMMKAAVPSAPSTPRGKKRTTTDAVEDAAAAEEASKRDAEAAPPAAKAPVVGWPPVRSYRKSCFKASSKQISKVTKEEAAPASSNAAAPSAAASTTTGSFVKVSMDGAPYLRKVDLRMYKGYRELREALEAMFVSSNSGGANLSEFAVTYEDKDGDLMLVGDVPFEMFTSTCKKLRIMKRSEATGLGSARQ</sequence>
<organism evidence="13 14">
    <name type="scientific">Setaria viridis</name>
    <name type="common">Green bristlegrass</name>
    <name type="synonym">Setaria italica subsp. viridis</name>
    <dbReference type="NCBI Taxonomy" id="4556"/>
    <lineage>
        <taxon>Eukaryota</taxon>
        <taxon>Viridiplantae</taxon>
        <taxon>Streptophyta</taxon>
        <taxon>Embryophyta</taxon>
        <taxon>Tracheophyta</taxon>
        <taxon>Spermatophyta</taxon>
        <taxon>Magnoliopsida</taxon>
        <taxon>Liliopsida</taxon>
        <taxon>Poales</taxon>
        <taxon>Poaceae</taxon>
        <taxon>PACMAD clade</taxon>
        <taxon>Panicoideae</taxon>
        <taxon>Panicodae</taxon>
        <taxon>Paniceae</taxon>
        <taxon>Cenchrinae</taxon>
        <taxon>Setaria</taxon>
    </lineage>
</organism>
<dbReference type="GO" id="GO:0006355">
    <property type="term" value="P:regulation of DNA-templated transcription"/>
    <property type="evidence" value="ECO:0007669"/>
    <property type="project" value="InterPro"/>
</dbReference>
<evidence type="ECO:0000256" key="1">
    <source>
        <dbReference type="ARBA" id="ARBA00002159"/>
    </source>
</evidence>
<dbReference type="GO" id="GO:0005634">
    <property type="term" value="C:nucleus"/>
    <property type="evidence" value="ECO:0007669"/>
    <property type="project" value="UniProtKB-SubCell"/>
</dbReference>
<dbReference type="EMBL" id="CM016560">
    <property type="protein sequence ID" value="TKV92398.1"/>
    <property type="molecule type" value="Genomic_DNA"/>
</dbReference>
<dbReference type="OMA" id="FEMFTST"/>
<feature type="compositionally biased region" description="Basic and acidic residues" evidence="11">
    <location>
        <begin position="50"/>
        <end position="59"/>
    </location>
</feature>
<evidence type="ECO:0000259" key="12">
    <source>
        <dbReference type="PROSITE" id="PS51745"/>
    </source>
</evidence>
<proteinExistence type="inferred from homology"/>
<feature type="region of interest" description="Disordered" evidence="11">
    <location>
        <begin position="20"/>
        <end position="67"/>
    </location>
</feature>
<accession>A0A4U6SWB3</accession>
<reference evidence="13" key="1">
    <citation type="submission" date="2019-03" db="EMBL/GenBank/DDBJ databases">
        <title>WGS assembly of Setaria viridis.</title>
        <authorList>
            <person name="Huang P."/>
            <person name="Jenkins J."/>
            <person name="Grimwood J."/>
            <person name="Barry K."/>
            <person name="Healey A."/>
            <person name="Mamidi S."/>
            <person name="Sreedasyam A."/>
            <person name="Shu S."/>
            <person name="Feldman M."/>
            <person name="Wu J."/>
            <person name="Yu Y."/>
            <person name="Chen C."/>
            <person name="Johnson J."/>
            <person name="Rokhsar D."/>
            <person name="Baxter I."/>
            <person name="Schmutz J."/>
            <person name="Brutnell T."/>
            <person name="Kellogg E."/>
        </authorList>
    </citation>
    <scope>NUCLEOTIDE SEQUENCE [LARGE SCALE GENOMIC DNA]</scope>
</reference>
<dbReference type="Gramene" id="TKV92398">
    <property type="protein sequence ID" value="TKV92398"/>
    <property type="gene ID" value="SEVIR_9G161100v2"/>
</dbReference>
<keyword evidence="8 10" id="KW-0539">Nucleus</keyword>
<evidence type="ECO:0000256" key="5">
    <source>
        <dbReference type="ARBA" id="ARBA00022491"/>
    </source>
</evidence>
<keyword evidence="14" id="KW-1185">Reference proteome</keyword>
<dbReference type="SUPFAM" id="SSF54277">
    <property type="entry name" value="CAD &amp; PB1 domains"/>
    <property type="match status" value="1"/>
</dbReference>
<dbReference type="GO" id="GO:0009734">
    <property type="term" value="P:auxin-activated signaling pathway"/>
    <property type="evidence" value="ECO:0007669"/>
    <property type="project" value="UniProtKB-UniRule"/>
</dbReference>
<dbReference type="Pfam" id="PF02309">
    <property type="entry name" value="AUX_IAA"/>
    <property type="match status" value="2"/>
</dbReference>
<evidence type="ECO:0000256" key="2">
    <source>
        <dbReference type="ARBA" id="ARBA00004123"/>
    </source>
</evidence>
<comment type="function">
    <text evidence="1 10">Aux/IAA proteins are short-lived transcriptional factors that function as repressors of early auxin response genes at low auxin concentrations.</text>
</comment>
<evidence type="ECO:0000256" key="6">
    <source>
        <dbReference type="ARBA" id="ARBA00023015"/>
    </source>
</evidence>
<feature type="compositionally biased region" description="Basic residues" evidence="11">
    <location>
        <begin position="20"/>
        <end position="44"/>
    </location>
</feature>
<evidence type="ECO:0000256" key="7">
    <source>
        <dbReference type="ARBA" id="ARBA00023163"/>
    </source>
</evidence>
<keyword evidence="7 10" id="KW-0804">Transcription</keyword>
<dbReference type="InterPro" id="IPR003311">
    <property type="entry name" value="AUX_IAA"/>
</dbReference>
<comment type="subunit">
    <text evidence="4 10">Homodimers and heterodimers.</text>
</comment>
<dbReference type="PROSITE" id="PS51745">
    <property type="entry name" value="PB1"/>
    <property type="match status" value="1"/>
</dbReference>
<comment type="subcellular location">
    <subcellularLocation>
        <location evidence="2 10">Nucleus</location>
    </subcellularLocation>
</comment>
<feature type="region of interest" description="Disordered" evidence="11">
    <location>
        <begin position="100"/>
        <end position="156"/>
    </location>
</feature>
<dbReference type="AlphaFoldDB" id="A0A4U6SWB3"/>
<evidence type="ECO:0000313" key="14">
    <source>
        <dbReference type="Proteomes" id="UP000298652"/>
    </source>
</evidence>
<dbReference type="PANTHER" id="PTHR31734">
    <property type="entry name" value="AUXIN-RESPONSIVE PROTEIN IAA17"/>
    <property type="match status" value="1"/>
</dbReference>